<sequence>MIKLEHIHKYYKVGDEQLHVLNDVTVRITQGEFVGIMGPSGSGKSTLINILGFLDSKYEGKYSFNDESVSNLSDNQISKVRNSTVGFVFQDFNLIEQATVEENVRLPLLYRGLTPRQTHSKVKQALEKVGLGDKLEKYPRHLSGGQKQRVAIARALVNSPKFIIADEPTGALDSKTSASIMDILYRLNREDGVTIVMVTHDPTLTKYCSRVIHVIDGVIHEQKEGIPYEI</sequence>
<dbReference type="PANTHER" id="PTHR42798:SF7">
    <property type="entry name" value="ALPHA-D-RIBOSE 1-METHYLPHOSPHONATE 5-TRIPHOSPHATE SYNTHASE SUBUNIT PHNL"/>
    <property type="match status" value="1"/>
</dbReference>
<evidence type="ECO:0000256" key="5">
    <source>
        <dbReference type="ARBA" id="ARBA00022970"/>
    </source>
</evidence>
<dbReference type="STRING" id="626369.HMPREF0446_00949"/>
<dbReference type="Proteomes" id="UP000002939">
    <property type="component" value="Unassembled WGS sequence"/>
</dbReference>
<dbReference type="PANTHER" id="PTHR42798">
    <property type="entry name" value="LIPOPROTEIN-RELEASING SYSTEM ATP-BINDING PROTEIN LOLD"/>
    <property type="match status" value="1"/>
</dbReference>
<dbReference type="eggNOG" id="COG1136">
    <property type="taxonomic scope" value="Bacteria"/>
</dbReference>
<protein>
    <recommendedName>
        <fullName evidence="6">ABC transporter domain-containing protein</fullName>
    </recommendedName>
</protein>
<evidence type="ECO:0000256" key="1">
    <source>
        <dbReference type="ARBA" id="ARBA00005417"/>
    </source>
</evidence>
<dbReference type="GO" id="GO:0005524">
    <property type="term" value="F:ATP binding"/>
    <property type="evidence" value="ECO:0007669"/>
    <property type="project" value="UniProtKB-KW"/>
</dbReference>
<comment type="caution">
    <text evidence="7">The sequence shown here is derived from an EMBL/GenBank/DDBJ whole genome shotgun (WGS) entry which is preliminary data.</text>
</comment>
<keyword evidence="4" id="KW-0067">ATP-binding</keyword>
<dbReference type="PROSITE" id="PS50893">
    <property type="entry name" value="ABC_TRANSPORTER_2"/>
    <property type="match status" value="1"/>
</dbReference>
<keyword evidence="8" id="KW-1185">Reference proteome</keyword>
<dbReference type="AlphaFoldDB" id="D0BLU6"/>
<dbReference type="SMART" id="SM00382">
    <property type="entry name" value="AAA"/>
    <property type="match status" value="1"/>
</dbReference>
<dbReference type="OrthoDB" id="9791546at2"/>
<dbReference type="GO" id="GO:0098796">
    <property type="term" value="C:membrane protein complex"/>
    <property type="evidence" value="ECO:0007669"/>
    <property type="project" value="UniProtKB-ARBA"/>
</dbReference>
<evidence type="ECO:0000256" key="4">
    <source>
        <dbReference type="ARBA" id="ARBA00022840"/>
    </source>
</evidence>
<dbReference type="CDD" id="cd03255">
    <property type="entry name" value="ABC_MJ0796_LolCDE_FtsE"/>
    <property type="match status" value="1"/>
</dbReference>
<dbReference type="InterPro" id="IPR027417">
    <property type="entry name" value="P-loop_NTPase"/>
</dbReference>
<dbReference type="GO" id="GO:0016887">
    <property type="term" value="F:ATP hydrolysis activity"/>
    <property type="evidence" value="ECO:0007669"/>
    <property type="project" value="InterPro"/>
</dbReference>
<organism evidence="7 8">
    <name type="scientific">Granulicatella elegans ATCC 700633</name>
    <dbReference type="NCBI Taxonomy" id="626369"/>
    <lineage>
        <taxon>Bacteria</taxon>
        <taxon>Bacillati</taxon>
        <taxon>Bacillota</taxon>
        <taxon>Bacilli</taxon>
        <taxon>Lactobacillales</taxon>
        <taxon>Carnobacteriaceae</taxon>
        <taxon>Granulicatella</taxon>
    </lineage>
</organism>
<dbReference type="InterPro" id="IPR017871">
    <property type="entry name" value="ABC_transporter-like_CS"/>
</dbReference>
<evidence type="ECO:0000313" key="8">
    <source>
        <dbReference type="Proteomes" id="UP000002939"/>
    </source>
</evidence>
<dbReference type="InterPro" id="IPR003593">
    <property type="entry name" value="AAA+_ATPase"/>
</dbReference>
<dbReference type="RefSeq" id="WP_006703226.1">
    <property type="nucleotide sequence ID" value="NZ_KI391971.1"/>
</dbReference>
<evidence type="ECO:0000256" key="2">
    <source>
        <dbReference type="ARBA" id="ARBA00022448"/>
    </source>
</evidence>
<proteinExistence type="inferred from homology"/>
<dbReference type="InterPro" id="IPR017911">
    <property type="entry name" value="MacB-like_ATP-bd"/>
</dbReference>
<keyword evidence="5" id="KW-0029">Amino-acid transport</keyword>
<dbReference type="SUPFAM" id="SSF52540">
    <property type="entry name" value="P-loop containing nucleoside triphosphate hydrolases"/>
    <property type="match status" value="1"/>
</dbReference>
<dbReference type="GO" id="GO:0022857">
    <property type="term" value="F:transmembrane transporter activity"/>
    <property type="evidence" value="ECO:0007669"/>
    <property type="project" value="UniProtKB-ARBA"/>
</dbReference>
<dbReference type="GO" id="GO:0006865">
    <property type="term" value="P:amino acid transport"/>
    <property type="evidence" value="ECO:0007669"/>
    <property type="project" value="UniProtKB-KW"/>
</dbReference>
<gene>
    <name evidence="7" type="ORF">HMPREF0446_00949</name>
</gene>
<keyword evidence="3" id="KW-0547">Nucleotide-binding</keyword>
<reference evidence="7" key="1">
    <citation type="submission" date="2009-09" db="EMBL/GenBank/DDBJ databases">
        <authorList>
            <consortium name="The Broad Institute Genome Sequencing Platform"/>
            <person name="Ward D."/>
            <person name="Feldgarden M."/>
            <person name="Earl A."/>
            <person name="Young S.K."/>
            <person name="Zeng Q."/>
            <person name="Koehrsen M."/>
            <person name="Alvarado L."/>
            <person name="Berlin A."/>
            <person name="Bochicchio J."/>
            <person name="Borenstein D."/>
            <person name="Chapman S.B."/>
            <person name="Chen Z."/>
            <person name="Engels R."/>
            <person name="Freedman E."/>
            <person name="Gellesch M."/>
            <person name="Goldberg J."/>
            <person name="Griggs A."/>
            <person name="Gujja S."/>
            <person name="Heilman E."/>
            <person name="Heiman D."/>
            <person name="Hepburn T."/>
            <person name="Howarth C."/>
            <person name="Jen D."/>
            <person name="Larson L."/>
            <person name="Lewis B."/>
            <person name="Mehta T."/>
            <person name="Park D."/>
            <person name="Pearson M."/>
            <person name="Roberts A."/>
            <person name="Saif S."/>
            <person name="Shea T."/>
            <person name="Shenoy N."/>
            <person name="Sisk P."/>
            <person name="Stolte C."/>
            <person name="Sykes S."/>
            <person name="Thomson T."/>
            <person name="Walk T."/>
            <person name="White J."/>
            <person name="Yandava C."/>
            <person name="Sibley C.D."/>
            <person name="Field T.R."/>
            <person name="Grinwis M."/>
            <person name="Eshaghurshan C.S."/>
            <person name="Surette M.G."/>
            <person name="Haas B."/>
            <person name="Nusbaum C."/>
            <person name="Birren B."/>
        </authorList>
    </citation>
    <scope>NUCLEOTIDE SEQUENCE [LARGE SCALE GENOMIC DNA]</scope>
    <source>
        <strain evidence="7">ATCC 700633</strain>
    </source>
</reference>
<evidence type="ECO:0000313" key="7">
    <source>
        <dbReference type="EMBL" id="EEW92961.1"/>
    </source>
</evidence>
<dbReference type="FunFam" id="3.40.50.300:FF:000032">
    <property type="entry name" value="Export ABC transporter ATP-binding protein"/>
    <property type="match status" value="1"/>
</dbReference>
<dbReference type="EMBL" id="ACRF02000016">
    <property type="protein sequence ID" value="EEW92961.1"/>
    <property type="molecule type" value="Genomic_DNA"/>
</dbReference>
<dbReference type="Gene3D" id="3.40.50.300">
    <property type="entry name" value="P-loop containing nucleotide triphosphate hydrolases"/>
    <property type="match status" value="1"/>
</dbReference>
<dbReference type="PROSITE" id="PS00211">
    <property type="entry name" value="ABC_TRANSPORTER_1"/>
    <property type="match status" value="1"/>
</dbReference>
<comment type="similarity">
    <text evidence="1">Belongs to the ABC transporter superfamily.</text>
</comment>
<dbReference type="Pfam" id="PF00005">
    <property type="entry name" value="ABC_tran"/>
    <property type="match status" value="1"/>
</dbReference>
<evidence type="ECO:0000256" key="3">
    <source>
        <dbReference type="ARBA" id="ARBA00022741"/>
    </source>
</evidence>
<keyword evidence="2" id="KW-0813">Transport</keyword>
<dbReference type="InterPro" id="IPR003439">
    <property type="entry name" value="ABC_transporter-like_ATP-bd"/>
</dbReference>
<feature type="domain" description="ABC transporter" evidence="6">
    <location>
        <begin position="2"/>
        <end position="230"/>
    </location>
</feature>
<dbReference type="HOGENOM" id="CLU_000604_1_22_9"/>
<accession>D0BLU6</accession>
<name>D0BLU6_9LACT</name>
<reference evidence="7" key="2">
    <citation type="submission" date="2011-10" db="EMBL/GenBank/DDBJ databases">
        <title>The Genome Sequence of Granulicatella elegans ATCC 700633.</title>
        <authorList>
            <consortium name="The Broad Institute Genome Sequencing Platform"/>
            <consortium name="The Broad Institute Genome Sequencing Center for Infectious Disease"/>
            <person name="Earl A."/>
            <person name="Ward D."/>
            <person name="Feldgarden M."/>
            <person name="Gevers D."/>
            <person name="Sibley C.D."/>
            <person name="Field T.R."/>
            <person name="Grinwis M."/>
            <person name="Eshaghurshan C.S."/>
            <person name="Surette M.G."/>
            <person name="Young S.K."/>
            <person name="Zeng Q."/>
            <person name="Gargeya S."/>
            <person name="Fitzgerald M."/>
            <person name="Haas B."/>
            <person name="Abouelleil A."/>
            <person name="Alvarado L."/>
            <person name="Arachchi H.M."/>
            <person name="Berlin A."/>
            <person name="Brown A."/>
            <person name="Chapman S.B."/>
            <person name="Chen Z."/>
            <person name="Dunbar C."/>
            <person name="Freedman E."/>
            <person name="Gearin G."/>
            <person name="Goldberg J."/>
            <person name="Griggs A."/>
            <person name="Gujja S."/>
            <person name="Heiman D."/>
            <person name="Howarth C."/>
            <person name="Larson L."/>
            <person name="Lui A."/>
            <person name="MacDonald P.J.P."/>
            <person name="Montmayeur A."/>
            <person name="Murphy C."/>
            <person name="Neiman D."/>
            <person name="Pearson M."/>
            <person name="Priest M."/>
            <person name="Roberts A."/>
            <person name="Saif S."/>
            <person name="Shea T."/>
            <person name="Shenoy N."/>
            <person name="Sisk P."/>
            <person name="Stolte C."/>
            <person name="Sykes S."/>
            <person name="Wortman J."/>
            <person name="Nusbaum C."/>
            <person name="Birren B."/>
        </authorList>
    </citation>
    <scope>NUCLEOTIDE SEQUENCE [LARGE SCALE GENOMIC DNA]</scope>
    <source>
        <strain evidence="7">ATCC 700633</strain>
    </source>
</reference>
<evidence type="ECO:0000259" key="6">
    <source>
        <dbReference type="PROSITE" id="PS50893"/>
    </source>
</evidence>